<accession>A0A8H7BKK7</accession>
<dbReference type="GO" id="GO:0022857">
    <property type="term" value="F:transmembrane transporter activity"/>
    <property type="evidence" value="ECO:0007669"/>
    <property type="project" value="InterPro"/>
</dbReference>
<feature type="transmembrane region" description="Helical" evidence="3">
    <location>
        <begin position="412"/>
        <end position="430"/>
    </location>
</feature>
<feature type="transmembrane region" description="Helical" evidence="3">
    <location>
        <begin position="548"/>
        <end position="565"/>
    </location>
</feature>
<keyword evidence="3" id="KW-0472">Membrane</keyword>
<feature type="transmembrane region" description="Helical" evidence="3">
    <location>
        <begin position="523"/>
        <end position="541"/>
    </location>
</feature>
<dbReference type="EMBL" id="JABAYA010000248">
    <property type="protein sequence ID" value="KAF7721612.1"/>
    <property type="molecule type" value="Genomic_DNA"/>
</dbReference>
<dbReference type="InterPro" id="IPR051361">
    <property type="entry name" value="ThrE/Ser_Exporter"/>
</dbReference>
<organism evidence="5 6">
    <name type="scientific">Apophysomyces ossiformis</name>
    <dbReference type="NCBI Taxonomy" id="679940"/>
    <lineage>
        <taxon>Eukaryota</taxon>
        <taxon>Fungi</taxon>
        <taxon>Fungi incertae sedis</taxon>
        <taxon>Mucoromycota</taxon>
        <taxon>Mucoromycotina</taxon>
        <taxon>Mucoromycetes</taxon>
        <taxon>Mucorales</taxon>
        <taxon>Mucorineae</taxon>
        <taxon>Mucoraceae</taxon>
        <taxon>Apophysomyces</taxon>
    </lineage>
</organism>
<feature type="transmembrane region" description="Helical" evidence="3">
    <location>
        <begin position="571"/>
        <end position="592"/>
    </location>
</feature>
<reference evidence="5" key="1">
    <citation type="submission" date="2020-01" db="EMBL/GenBank/DDBJ databases">
        <title>Genome Sequencing of Three Apophysomyces-Like Fungal Strains Confirms a Novel Fungal Genus in the Mucoromycota with divergent Burkholderia-like Endosymbiotic Bacteria.</title>
        <authorList>
            <person name="Stajich J.E."/>
            <person name="Macias A.M."/>
            <person name="Carter-House D."/>
            <person name="Lovett B."/>
            <person name="Kasson L.R."/>
            <person name="Berry K."/>
            <person name="Grigoriev I."/>
            <person name="Chang Y."/>
            <person name="Spatafora J."/>
            <person name="Kasson M.T."/>
        </authorList>
    </citation>
    <scope>NUCLEOTIDE SEQUENCE</scope>
    <source>
        <strain evidence="5">NRRL A-21654</strain>
    </source>
</reference>
<evidence type="ECO:0000256" key="2">
    <source>
        <dbReference type="SAM" id="MobiDB-lite"/>
    </source>
</evidence>
<feature type="transmembrane region" description="Helical" evidence="3">
    <location>
        <begin position="436"/>
        <end position="458"/>
    </location>
</feature>
<evidence type="ECO:0000313" key="5">
    <source>
        <dbReference type="EMBL" id="KAF7721612.1"/>
    </source>
</evidence>
<evidence type="ECO:0000256" key="3">
    <source>
        <dbReference type="SAM" id="Phobius"/>
    </source>
</evidence>
<feature type="region of interest" description="Disordered" evidence="2">
    <location>
        <begin position="139"/>
        <end position="222"/>
    </location>
</feature>
<dbReference type="InterPro" id="IPR010619">
    <property type="entry name" value="ThrE-like_N"/>
</dbReference>
<comment type="caution">
    <text evidence="5">The sequence shown here is derived from an EMBL/GenBank/DDBJ whole genome shotgun (WGS) entry which is preliminary data.</text>
</comment>
<feature type="region of interest" description="Disordered" evidence="2">
    <location>
        <begin position="1"/>
        <end position="26"/>
    </location>
</feature>
<gene>
    <name evidence="5" type="ORF">EC973_004359</name>
</gene>
<evidence type="ECO:0000259" key="4">
    <source>
        <dbReference type="Pfam" id="PF06738"/>
    </source>
</evidence>
<feature type="transmembrane region" description="Helical" evidence="3">
    <location>
        <begin position="637"/>
        <end position="660"/>
    </location>
</feature>
<feature type="transmembrane region" description="Helical" evidence="3">
    <location>
        <begin position="604"/>
        <end position="625"/>
    </location>
</feature>
<evidence type="ECO:0000256" key="1">
    <source>
        <dbReference type="ARBA" id="ARBA00034125"/>
    </source>
</evidence>
<protein>
    <recommendedName>
        <fullName evidence="4">Threonine/serine exporter-like N-terminal domain-containing protein</fullName>
    </recommendedName>
</protein>
<name>A0A8H7BKK7_9FUNG</name>
<feature type="transmembrane region" description="Helical" evidence="3">
    <location>
        <begin position="465"/>
        <end position="486"/>
    </location>
</feature>
<keyword evidence="6" id="KW-1185">Reference proteome</keyword>
<sequence length="672" mass="74729">MEVNDTKTRSRSLSTSSLPEIHLSTSAYEDDVEKIEALEADTKRANEDAPSIQHRDSDNTLVEAALDQVDTKTRHIRFQDHVVESAALVNRMLSLRQHPSRHSASENGSELFGEEEEAREEIDTQYGGSVLASLMKLEAQRRQTPVNRPSDKKASKKSRLSKSISASSLTLNDPNKPAKRPTMGNRSSSWLSAMTSSQHLVPRLEKRKKTGAHSVSRRNSADSAFTTASQFEPITLEDRIRITFEIANILQKQEFLRKLAKSLMLYGCPAHRIEYAMRQVSRTLGVDGEYVYMPNVMFLTFFDQATHTTETHFIRQPQTFEMYKLSEIYRLEKLVAYGEVSVDEALEFIDQVMDEPSIYPRWLKPFVYALASFTGCVMFFGGRWKEGGVAAALAMVFAMYETFSGRLLSFQPIWEITVCILIGFVAEALQKYKFCFTPIAFSAFIIILPGYPMAVAIIELVSRQLVSGVVRMVYAILYSFLLGYGISMGSELYNTMDKSAVQEKLPECTLAANASTCVANENQLWNILLVPLFGLAYCIYLRARPPRWPIMILVGAVTYAINYTLSCLAKAPPQILQVVPAFGVGLIGNLLTKFTGTTSVDATILGIFYLVPSILGIKAALGLFGTTSEYGTQGAGFALAMIESSIGITVGLFLATLIVYPKGTQHTPLMNF</sequence>
<dbReference type="AlphaFoldDB" id="A0A8H7BKK7"/>
<feature type="domain" description="Threonine/serine exporter-like N-terminal" evidence="4">
    <location>
        <begin position="255"/>
        <end position="492"/>
    </location>
</feature>
<dbReference type="OrthoDB" id="413008at2759"/>
<keyword evidence="3" id="KW-1133">Transmembrane helix</keyword>
<keyword evidence="3" id="KW-0812">Transmembrane</keyword>
<dbReference type="PANTHER" id="PTHR31082">
    <property type="entry name" value="PHEROMONE-REGULATED MEMBRANE PROTEIN 10"/>
    <property type="match status" value="1"/>
</dbReference>
<feature type="region of interest" description="Disordered" evidence="2">
    <location>
        <begin position="97"/>
        <end position="122"/>
    </location>
</feature>
<feature type="compositionally biased region" description="Polar residues" evidence="2">
    <location>
        <begin position="184"/>
        <end position="199"/>
    </location>
</feature>
<dbReference type="Pfam" id="PF06738">
    <property type="entry name" value="ThrE"/>
    <property type="match status" value="1"/>
</dbReference>
<feature type="transmembrane region" description="Helical" evidence="3">
    <location>
        <begin position="362"/>
        <end position="381"/>
    </location>
</feature>
<proteinExistence type="inferred from homology"/>
<dbReference type="Proteomes" id="UP000605846">
    <property type="component" value="Unassembled WGS sequence"/>
</dbReference>
<dbReference type="PANTHER" id="PTHR31082:SF4">
    <property type="entry name" value="PHEROMONE-REGULATED MEMBRANE PROTEIN 10"/>
    <property type="match status" value="1"/>
</dbReference>
<comment type="similarity">
    <text evidence="1">Belongs to the ThrE exporter (TC 2.A.79) family.</text>
</comment>
<evidence type="ECO:0000313" key="6">
    <source>
        <dbReference type="Proteomes" id="UP000605846"/>
    </source>
</evidence>